<comment type="caution">
    <text evidence="3">The sequence shown here is derived from an EMBL/GenBank/DDBJ whole genome shotgun (WGS) entry which is preliminary data.</text>
</comment>
<keyword evidence="1" id="KW-0472">Membrane</keyword>
<sequence length="365" mass="42050">MHYMRIIKKFRIRMIIGSILGIALLLVVTIFVFINQPSFGRTPRGERLERIKQSPNYRNGEFQNLHETTLMTSDRGRFAGILEFLFRKIEGLRPDQPVNAIKTDLRQVGRDKEMLVWFGHSSYLIQTGGKRILVDPVFCMASPVSFVNKPFKGTDIYKPEGMPDIDYLIISHDHWDHLDYNTVKKLRDRIGTVICPLGVGEHFEYWGFDKKQIVELDWDEDSSLEAGFKVYCLPARHFSGRGLSSNQSLWASFLLQAPSQNIYIGGDGGYDTHYAEIGERFPNIDLAILENGQYNEEWKLIHMMPEQMSQAAKDLNAKKILTVHHSKYALARHPWDESLQNAENMRNHDSLNVLIPEIGEIVKLE</sequence>
<keyword evidence="1" id="KW-0812">Transmembrane</keyword>
<organism evidence="3 4">
    <name type="scientific">Bacteroides faecis</name>
    <dbReference type="NCBI Taxonomy" id="674529"/>
    <lineage>
        <taxon>Bacteria</taxon>
        <taxon>Pseudomonadati</taxon>
        <taxon>Bacteroidota</taxon>
        <taxon>Bacteroidia</taxon>
        <taxon>Bacteroidales</taxon>
        <taxon>Bacteroidaceae</taxon>
        <taxon>Bacteroides</taxon>
    </lineage>
</organism>
<evidence type="ECO:0000256" key="1">
    <source>
        <dbReference type="SAM" id="Phobius"/>
    </source>
</evidence>
<dbReference type="PANTHER" id="PTHR15032">
    <property type="entry name" value="N-ACYL-PHOSPHATIDYLETHANOLAMINE-HYDROLYZING PHOSPHOLIPASE D"/>
    <property type="match status" value="1"/>
</dbReference>
<evidence type="ECO:0000259" key="2">
    <source>
        <dbReference type="Pfam" id="PF12706"/>
    </source>
</evidence>
<dbReference type="GO" id="GO:0008270">
    <property type="term" value="F:zinc ion binding"/>
    <property type="evidence" value="ECO:0007669"/>
    <property type="project" value="InterPro"/>
</dbReference>
<proteinExistence type="predicted"/>
<dbReference type="InterPro" id="IPR001279">
    <property type="entry name" value="Metallo-B-lactamas"/>
</dbReference>
<accession>A0AAW5NXV8</accession>
<dbReference type="AlphaFoldDB" id="A0AAW5NXV8"/>
<feature type="transmembrane region" description="Helical" evidence="1">
    <location>
        <begin position="12"/>
        <end position="34"/>
    </location>
</feature>
<keyword evidence="1" id="KW-1133">Transmembrane helix</keyword>
<dbReference type="SUPFAM" id="SSF56281">
    <property type="entry name" value="Metallo-hydrolase/oxidoreductase"/>
    <property type="match status" value="1"/>
</dbReference>
<evidence type="ECO:0000313" key="4">
    <source>
        <dbReference type="Proteomes" id="UP001204548"/>
    </source>
</evidence>
<reference evidence="3" key="1">
    <citation type="submission" date="2022-08" db="EMBL/GenBank/DDBJ databases">
        <title>Genome Sequencing of Bacteroides fragilis Group Isolates with Nanopore Technology.</title>
        <authorList>
            <person name="Tisza M.J."/>
            <person name="Smith D."/>
            <person name="Dekker J.P."/>
        </authorList>
    </citation>
    <scope>NUCLEOTIDE SEQUENCE</scope>
    <source>
        <strain evidence="3">BFG-351</strain>
    </source>
</reference>
<protein>
    <submittedName>
        <fullName evidence="3">MBL fold metallo-hydrolase</fullName>
    </submittedName>
</protein>
<dbReference type="EMBL" id="JANUTS010000001">
    <property type="protein sequence ID" value="MCS2793451.1"/>
    <property type="molecule type" value="Genomic_DNA"/>
</dbReference>
<evidence type="ECO:0000313" key="3">
    <source>
        <dbReference type="EMBL" id="MCS2793451.1"/>
    </source>
</evidence>
<dbReference type="GO" id="GO:0070290">
    <property type="term" value="F:N-acylphosphatidylethanolamine-specific phospholipase D activity"/>
    <property type="evidence" value="ECO:0007669"/>
    <property type="project" value="InterPro"/>
</dbReference>
<dbReference type="PANTHER" id="PTHR15032:SF4">
    <property type="entry name" value="N-ACYL-PHOSPHATIDYLETHANOLAMINE-HYDROLYZING PHOSPHOLIPASE D"/>
    <property type="match status" value="1"/>
</dbReference>
<dbReference type="Gene3D" id="3.60.15.10">
    <property type="entry name" value="Ribonuclease Z/Hydroxyacylglutathione hydrolase-like"/>
    <property type="match status" value="1"/>
</dbReference>
<dbReference type="Pfam" id="PF12706">
    <property type="entry name" value="Lactamase_B_2"/>
    <property type="match status" value="1"/>
</dbReference>
<gene>
    <name evidence="3" type="ORF">NXW97_15785</name>
</gene>
<dbReference type="GO" id="GO:0005737">
    <property type="term" value="C:cytoplasm"/>
    <property type="evidence" value="ECO:0007669"/>
    <property type="project" value="TreeGrafter"/>
</dbReference>
<dbReference type="InterPro" id="IPR024884">
    <property type="entry name" value="NAPE-PLD"/>
</dbReference>
<dbReference type="Proteomes" id="UP001204548">
    <property type="component" value="Unassembled WGS sequence"/>
</dbReference>
<feature type="domain" description="Metallo-beta-lactamase" evidence="2">
    <location>
        <begin position="131"/>
        <end position="325"/>
    </location>
</feature>
<dbReference type="RefSeq" id="WP_081477597.1">
    <property type="nucleotide sequence ID" value="NZ_JABFIA010000008.1"/>
</dbReference>
<dbReference type="PIRSF" id="PIRSF038896">
    <property type="entry name" value="NAPE-PLD"/>
    <property type="match status" value="1"/>
</dbReference>
<dbReference type="InterPro" id="IPR036866">
    <property type="entry name" value="RibonucZ/Hydroxyglut_hydro"/>
</dbReference>
<name>A0AAW5NXV8_9BACE</name>